<dbReference type="EC" id="3.1.1.99" evidence="1"/>
<sequence length="310" mass="32597">MTMPTVIGTDRLELGEGIRWADGRAVLTDILSGRLLSAPGRPAAPLARITQLPCPLGAVAPIEDRPGHWIAAAGTGICRIDPAGRVDWIARPEDDAPVPMRMNDGVADPQGRFWAGSMAYEATEDAGSLYRMDRDGCVTRVLRDITVPNGPAFTADGTVMYLADSARGLVRRYSIDPVTGDVGEPVPHITFSTGSPDGMTTDTEGGLWIAVWGAGQAHRYHPDGTLDRIVELPAAQPAGLCLGGPDGRTLLVTSARIGLSRPSPLDGAVFAFRVDVPGTPAAPYRPEHTKSPAPTDPDAAGDTAVRPDSP</sequence>
<dbReference type="EMBL" id="JBBKAJ010000022">
    <property type="protein sequence ID" value="MEJ8632834.1"/>
    <property type="molecule type" value="Genomic_DNA"/>
</dbReference>
<accession>A0ACC6PN43</accession>
<dbReference type="Proteomes" id="UP001377168">
    <property type="component" value="Unassembled WGS sequence"/>
</dbReference>
<protein>
    <submittedName>
        <fullName evidence="1">SMP-30/gluconolactonase/LRE family protein</fullName>
        <ecNumber evidence="1">3.1.1.99</ecNumber>
    </submittedName>
</protein>
<comment type="caution">
    <text evidence="1">The sequence shown here is derived from an EMBL/GenBank/DDBJ whole genome shotgun (WGS) entry which is preliminary data.</text>
</comment>
<evidence type="ECO:0000313" key="2">
    <source>
        <dbReference type="Proteomes" id="UP001377168"/>
    </source>
</evidence>
<proteinExistence type="predicted"/>
<keyword evidence="1" id="KW-0378">Hydrolase</keyword>
<reference evidence="1" key="1">
    <citation type="submission" date="2024-03" db="EMBL/GenBank/DDBJ databases">
        <title>Novel Streptomyces species of biotechnological and ecological value are a feature of Machair soil.</title>
        <authorList>
            <person name="Prole J.R."/>
            <person name="Goodfellow M."/>
            <person name="Allenby N."/>
            <person name="Ward A.C."/>
        </authorList>
    </citation>
    <scope>NUCLEOTIDE SEQUENCE</scope>
    <source>
        <strain evidence="1">MS2.AVA.5</strain>
    </source>
</reference>
<keyword evidence="2" id="KW-1185">Reference proteome</keyword>
<name>A0ACC6PN43_9ACTN</name>
<evidence type="ECO:0000313" key="1">
    <source>
        <dbReference type="EMBL" id="MEJ8632834.1"/>
    </source>
</evidence>
<gene>
    <name evidence="1" type="ORF">WKI67_05445</name>
</gene>
<organism evidence="1 2">
    <name type="scientific">Streptomyces achmelvichensis</name>
    <dbReference type="NCBI Taxonomy" id="3134111"/>
    <lineage>
        <taxon>Bacteria</taxon>
        <taxon>Bacillati</taxon>
        <taxon>Actinomycetota</taxon>
        <taxon>Actinomycetes</taxon>
        <taxon>Kitasatosporales</taxon>
        <taxon>Streptomycetaceae</taxon>
        <taxon>Streptomyces</taxon>
    </lineage>
</organism>